<evidence type="ECO:0000256" key="1">
    <source>
        <dbReference type="ARBA" id="ARBA00007177"/>
    </source>
</evidence>
<keyword evidence="2 4" id="KW-0996">Nickel insertion</keyword>
<dbReference type="InterPro" id="IPR002669">
    <property type="entry name" value="UreD"/>
</dbReference>
<comment type="subcellular location">
    <subcellularLocation>
        <location evidence="4">Cytoplasm</location>
    </subcellularLocation>
</comment>
<evidence type="ECO:0000313" key="5">
    <source>
        <dbReference type="EMBL" id="QCW83389.1"/>
    </source>
</evidence>
<reference evidence="6" key="1">
    <citation type="journal article" date="2019" name="J. Bacteriol.">
        <title>A Mutagenic Screen Identifies a TonB-Dependent Receptor Required for the Lanthanide Metal Switch in the Type I Methanotroph 'Methylotuvimicrobium buryatense' 5GB1C.</title>
        <authorList>
            <person name="Groom J.D."/>
            <person name="Ford S.M."/>
            <person name="Pesesky M.W."/>
            <person name="Lidstrom M.E."/>
        </authorList>
    </citation>
    <scope>NUCLEOTIDE SEQUENCE [LARGE SCALE GENOMIC DNA]</scope>
    <source>
        <strain evidence="6">5GB1C</strain>
    </source>
</reference>
<dbReference type="Proteomes" id="UP000305881">
    <property type="component" value="Chromosome"/>
</dbReference>
<dbReference type="GO" id="GO:0005737">
    <property type="term" value="C:cytoplasm"/>
    <property type="evidence" value="ECO:0007669"/>
    <property type="project" value="UniProtKB-SubCell"/>
</dbReference>
<keyword evidence="6" id="KW-1185">Reference proteome</keyword>
<evidence type="ECO:0000256" key="4">
    <source>
        <dbReference type="HAMAP-Rule" id="MF_01384"/>
    </source>
</evidence>
<dbReference type="EMBL" id="CP035467">
    <property type="protein sequence ID" value="QCW83389.1"/>
    <property type="molecule type" value="Genomic_DNA"/>
</dbReference>
<name>A0A4P9UPP1_METBY</name>
<accession>A0A4P9UPP1</accession>
<dbReference type="OrthoDB" id="9798842at2"/>
<dbReference type="HAMAP" id="MF_01384">
    <property type="entry name" value="UreD"/>
    <property type="match status" value="1"/>
</dbReference>
<keyword evidence="4" id="KW-0963">Cytoplasm</keyword>
<sequence length="282" mass="31170">MYSDRGPPKEAGIDSCQSWRAELSLGFTKTESRTVLRRRAHRGPLTVQRPFYPEGDVCHLYLLHPPGGVVAGDQLTIEVKAEHGSHALITTPAAGKFYRSEGGSASQSVAMTIEENAVLEWLPQETIVYEGARLMSATTINIGAGARFIAWEIIVLGRPASGEGFELGEALLNWRIALEDEPVYLERLRLDAQAFAARWGMNRHSTCGTLFAYPASTEVLEIVRNMIGDAPGRGVTCIDDLLICRALDHRADKLRDFFNEVWASIREATVGRKACMPRIWAT</sequence>
<proteinExistence type="inferred from homology"/>
<dbReference type="Pfam" id="PF01774">
    <property type="entry name" value="UreD"/>
    <property type="match status" value="1"/>
</dbReference>
<keyword evidence="3 4" id="KW-0143">Chaperone</keyword>
<dbReference type="RefSeq" id="WP_017838740.1">
    <property type="nucleotide sequence ID" value="NZ_CP035467.1"/>
</dbReference>
<dbReference type="KEGG" id="mbur:EQU24_14900"/>
<evidence type="ECO:0000256" key="2">
    <source>
        <dbReference type="ARBA" id="ARBA00022988"/>
    </source>
</evidence>
<comment type="similarity">
    <text evidence="1 4">Belongs to the UreD family.</text>
</comment>
<evidence type="ECO:0000313" key="6">
    <source>
        <dbReference type="Proteomes" id="UP000305881"/>
    </source>
</evidence>
<protein>
    <recommendedName>
        <fullName evidence="4">Urease accessory protein UreD</fullName>
    </recommendedName>
</protein>
<dbReference type="AlphaFoldDB" id="A0A4P9UPP1"/>
<comment type="function">
    <text evidence="4">Required for maturation of urease via the functional incorporation of the urease nickel metallocenter.</text>
</comment>
<gene>
    <name evidence="4" type="primary">ureD</name>
    <name evidence="5" type="ORF">EQU24_14900</name>
</gene>
<dbReference type="PANTHER" id="PTHR33643">
    <property type="entry name" value="UREASE ACCESSORY PROTEIN D"/>
    <property type="match status" value="1"/>
</dbReference>
<dbReference type="GO" id="GO:0016151">
    <property type="term" value="F:nickel cation binding"/>
    <property type="evidence" value="ECO:0007669"/>
    <property type="project" value="UniProtKB-UniRule"/>
</dbReference>
<dbReference type="PANTHER" id="PTHR33643:SF1">
    <property type="entry name" value="UREASE ACCESSORY PROTEIN D"/>
    <property type="match status" value="1"/>
</dbReference>
<organism evidence="5 6">
    <name type="scientific">Methylotuvimicrobium buryatense</name>
    <name type="common">Methylomicrobium buryatense</name>
    <dbReference type="NCBI Taxonomy" id="95641"/>
    <lineage>
        <taxon>Bacteria</taxon>
        <taxon>Pseudomonadati</taxon>
        <taxon>Pseudomonadota</taxon>
        <taxon>Gammaproteobacteria</taxon>
        <taxon>Methylococcales</taxon>
        <taxon>Methylococcaceae</taxon>
        <taxon>Methylotuvimicrobium</taxon>
    </lineage>
</organism>
<dbReference type="STRING" id="675511.GCA_000341735_00070"/>
<comment type="subunit">
    <text evidence="4">UreD, UreF and UreG form a complex that acts as a GTP-hydrolysis-dependent molecular chaperone, activating the urease apoprotein by helping to assemble the nickel containing metallocenter of UreC. The UreE protein probably delivers the nickel.</text>
</comment>
<evidence type="ECO:0000256" key="3">
    <source>
        <dbReference type="ARBA" id="ARBA00023186"/>
    </source>
</evidence>